<reference evidence="2 3" key="1">
    <citation type="submission" date="2016-09" db="EMBL/GenBank/DDBJ databases">
        <title>Complete genome sequencing of Streptomyces lydicus 103 and metabolic pathways analysis of antibiotic biosynthesis.</title>
        <authorList>
            <person name="Jia N."/>
            <person name="Ding M.-Z."/>
            <person name="Gao F."/>
            <person name="Yuan Y.-J."/>
        </authorList>
    </citation>
    <scope>NUCLEOTIDE SEQUENCE [LARGE SCALE GENOMIC DNA]</scope>
    <source>
        <strain evidence="2 3">103</strain>
    </source>
</reference>
<dbReference type="Pfam" id="PF13302">
    <property type="entry name" value="Acetyltransf_3"/>
    <property type="match status" value="1"/>
</dbReference>
<dbReference type="Gene3D" id="3.40.630.30">
    <property type="match status" value="1"/>
</dbReference>
<name>A0A1D7VGK0_9ACTN</name>
<dbReference type="OrthoDB" id="9797989at2"/>
<dbReference type="KEGG" id="slc:SL103_06085"/>
<dbReference type="PANTHER" id="PTHR39173:SF1">
    <property type="entry name" value="ACETYLTRANSFERASE"/>
    <property type="match status" value="1"/>
</dbReference>
<keyword evidence="2" id="KW-0808">Transferase</keyword>
<feature type="domain" description="N-acetyltransferase" evidence="1">
    <location>
        <begin position="21"/>
        <end position="180"/>
    </location>
</feature>
<dbReference type="InterPro" id="IPR016181">
    <property type="entry name" value="Acyl_CoA_acyltransferase"/>
</dbReference>
<keyword evidence="3" id="KW-1185">Reference proteome</keyword>
<sequence length="186" mass="20520">MSPQLIAPTVDVHASFLAAMEEFRAEGADRSPHSNLARELRTWHDRWPSAEGFAAYVGTVGGTSYDERADGVVPSTTLWWVEGDTYLGRIALRHRLTGTLLAYGGHVGYAVRPSARRRGHATAMLRAALPYAHQELGLDPVLVTCDDTNAGSRRVIEACGGVFEDQRAEKLRYWIHARRPTADAHI</sequence>
<dbReference type="GO" id="GO:0016747">
    <property type="term" value="F:acyltransferase activity, transferring groups other than amino-acyl groups"/>
    <property type="evidence" value="ECO:0007669"/>
    <property type="project" value="InterPro"/>
</dbReference>
<evidence type="ECO:0000259" key="1">
    <source>
        <dbReference type="PROSITE" id="PS51186"/>
    </source>
</evidence>
<dbReference type="AlphaFoldDB" id="A0A1D7VGK0"/>
<dbReference type="Proteomes" id="UP000094094">
    <property type="component" value="Chromosome"/>
</dbReference>
<dbReference type="PANTHER" id="PTHR39173">
    <property type="entry name" value="ACETYLTRANSFERASE"/>
    <property type="match status" value="1"/>
</dbReference>
<dbReference type="RefSeq" id="WP_069567734.1">
    <property type="nucleotide sequence ID" value="NZ_CP017157.1"/>
</dbReference>
<gene>
    <name evidence="2" type="ORF">SL103_06085</name>
</gene>
<dbReference type="SUPFAM" id="SSF55729">
    <property type="entry name" value="Acyl-CoA N-acyltransferases (Nat)"/>
    <property type="match status" value="1"/>
</dbReference>
<proteinExistence type="predicted"/>
<dbReference type="EMBL" id="CP017157">
    <property type="protein sequence ID" value="AOP45866.1"/>
    <property type="molecule type" value="Genomic_DNA"/>
</dbReference>
<evidence type="ECO:0000313" key="2">
    <source>
        <dbReference type="EMBL" id="AOP45866.1"/>
    </source>
</evidence>
<organism evidence="2 3">
    <name type="scientific">Streptomyces lydicus</name>
    <dbReference type="NCBI Taxonomy" id="47763"/>
    <lineage>
        <taxon>Bacteria</taxon>
        <taxon>Bacillati</taxon>
        <taxon>Actinomycetota</taxon>
        <taxon>Actinomycetes</taxon>
        <taxon>Kitasatosporales</taxon>
        <taxon>Streptomycetaceae</taxon>
        <taxon>Streptomyces</taxon>
    </lineage>
</organism>
<dbReference type="InterPro" id="IPR000182">
    <property type="entry name" value="GNAT_dom"/>
</dbReference>
<dbReference type="PROSITE" id="PS51186">
    <property type="entry name" value="GNAT"/>
    <property type="match status" value="1"/>
</dbReference>
<evidence type="ECO:0000313" key="3">
    <source>
        <dbReference type="Proteomes" id="UP000094094"/>
    </source>
</evidence>
<accession>A0A1D7VGK0</accession>
<protein>
    <submittedName>
        <fullName evidence="2">GNAT family N-acetyltransferase</fullName>
    </submittedName>
</protein>